<dbReference type="GO" id="GO:0006351">
    <property type="term" value="P:DNA-templated transcription"/>
    <property type="evidence" value="ECO:0007669"/>
    <property type="project" value="TreeGrafter"/>
</dbReference>
<dbReference type="InterPro" id="IPR005119">
    <property type="entry name" value="LysR_subst-bd"/>
</dbReference>
<accession>A0A1M5H6J5</accession>
<dbReference type="GO" id="GO:0043565">
    <property type="term" value="F:sequence-specific DNA binding"/>
    <property type="evidence" value="ECO:0007669"/>
    <property type="project" value="TreeGrafter"/>
</dbReference>
<evidence type="ECO:0000259" key="5">
    <source>
        <dbReference type="PROSITE" id="PS50931"/>
    </source>
</evidence>
<evidence type="ECO:0000256" key="2">
    <source>
        <dbReference type="ARBA" id="ARBA00023015"/>
    </source>
</evidence>
<dbReference type="PROSITE" id="PS50931">
    <property type="entry name" value="HTH_LYSR"/>
    <property type="match status" value="1"/>
</dbReference>
<keyword evidence="2" id="KW-0805">Transcription regulation</keyword>
<dbReference type="InterPro" id="IPR036388">
    <property type="entry name" value="WH-like_DNA-bd_sf"/>
</dbReference>
<dbReference type="SUPFAM" id="SSF53850">
    <property type="entry name" value="Periplasmic binding protein-like II"/>
    <property type="match status" value="1"/>
</dbReference>
<dbReference type="InterPro" id="IPR058163">
    <property type="entry name" value="LysR-type_TF_proteobact-type"/>
</dbReference>
<dbReference type="Proteomes" id="UP000184485">
    <property type="component" value="Unassembled WGS sequence"/>
</dbReference>
<organism evidence="6 7">
    <name type="scientific">Kaistia soli DSM 19436</name>
    <dbReference type="NCBI Taxonomy" id="1122133"/>
    <lineage>
        <taxon>Bacteria</taxon>
        <taxon>Pseudomonadati</taxon>
        <taxon>Pseudomonadota</taxon>
        <taxon>Alphaproteobacteria</taxon>
        <taxon>Hyphomicrobiales</taxon>
        <taxon>Kaistiaceae</taxon>
        <taxon>Kaistia</taxon>
    </lineage>
</organism>
<dbReference type="EMBL" id="FQUP01000003">
    <property type="protein sequence ID" value="SHG11617.1"/>
    <property type="molecule type" value="Genomic_DNA"/>
</dbReference>
<dbReference type="Pfam" id="PF03466">
    <property type="entry name" value="LysR_substrate"/>
    <property type="match status" value="1"/>
</dbReference>
<protein>
    <submittedName>
        <fullName evidence="6">DNA-binding transcriptional regulator, LysR family</fullName>
    </submittedName>
</protein>
<dbReference type="AlphaFoldDB" id="A0A1M5H6J5"/>
<name>A0A1M5H6J5_9HYPH</name>
<dbReference type="STRING" id="1122133.SAMN02745157_3644"/>
<reference evidence="6 7" key="1">
    <citation type="submission" date="2016-11" db="EMBL/GenBank/DDBJ databases">
        <authorList>
            <person name="Jaros S."/>
            <person name="Januszkiewicz K."/>
            <person name="Wedrychowicz H."/>
        </authorList>
    </citation>
    <scope>NUCLEOTIDE SEQUENCE [LARGE SCALE GENOMIC DNA]</scope>
    <source>
        <strain evidence="6 7">DSM 19436</strain>
    </source>
</reference>
<gene>
    <name evidence="6" type="ORF">SAMN02745157_3644</name>
</gene>
<sequence length="304" mass="33012">MDLAGDLEVFTLVAEEGSFSAAGRRLRLAPSSVARVIDRIEARLGIRLLLRTTRSLVLTPEGLTYLSSARRILADLRETELSIADQGSPKGRLRLSMSQVFGRMFIVPLLRDFMQRYPDILLEVSSTDAVVDIAAGQADLAIRLGPLPDGPLTARKLGKTHKVIVASPHYLARRGMPTVPEDLHGHDCIAFSFKRAAPSWPFRKAGRDYVLPIKGRIETNNGETEGQLAAEGIGIARVCAETAQSAIDAGQLVPLLEDFNPGDGEEVHALFVGGTHTPARVRCFVDYLADRLKHSIPGTGSQNT</sequence>
<proteinExistence type="inferred from homology"/>
<dbReference type="PANTHER" id="PTHR30537:SF71">
    <property type="entry name" value="TRANSCRIPTIONAL REGULATORY PROTEIN"/>
    <property type="match status" value="1"/>
</dbReference>
<evidence type="ECO:0000313" key="7">
    <source>
        <dbReference type="Proteomes" id="UP000184485"/>
    </source>
</evidence>
<keyword evidence="4" id="KW-0804">Transcription</keyword>
<comment type="similarity">
    <text evidence="1">Belongs to the LysR transcriptional regulatory family.</text>
</comment>
<dbReference type="InterPro" id="IPR036390">
    <property type="entry name" value="WH_DNA-bd_sf"/>
</dbReference>
<dbReference type="PANTHER" id="PTHR30537">
    <property type="entry name" value="HTH-TYPE TRANSCRIPTIONAL REGULATOR"/>
    <property type="match status" value="1"/>
</dbReference>
<keyword evidence="3 6" id="KW-0238">DNA-binding</keyword>
<evidence type="ECO:0000256" key="1">
    <source>
        <dbReference type="ARBA" id="ARBA00009437"/>
    </source>
</evidence>
<dbReference type="FunFam" id="1.10.10.10:FF:000001">
    <property type="entry name" value="LysR family transcriptional regulator"/>
    <property type="match status" value="1"/>
</dbReference>
<dbReference type="InterPro" id="IPR000847">
    <property type="entry name" value="LysR_HTH_N"/>
</dbReference>
<evidence type="ECO:0000256" key="3">
    <source>
        <dbReference type="ARBA" id="ARBA00023125"/>
    </source>
</evidence>
<dbReference type="Gene3D" id="3.40.190.290">
    <property type="match status" value="1"/>
</dbReference>
<dbReference type="Gene3D" id="1.10.10.10">
    <property type="entry name" value="Winged helix-like DNA-binding domain superfamily/Winged helix DNA-binding domain"/>
    <property type="match status" value="1"/>
</dbReference>
<evidence type="ECO:0000313" key="6">
    <source>
        <dbReference type="EMBL" id="SHG11617.1"/>
    </source>
</evidence>
<dbReference type="RefSeq" id="WP_073055456.1">
    <property type="nucleotide sequence ID" value="NZ_FQUP01000003.1"/>
</dbReference>
<dbReference type="OrthoDB" id="9786526at2"/>
<feature type="domain" description="HTH lysR-type" evidence="5">
    <location>
        <begin position="1"/>
        <end position="59"/>
    </location>
</feature>
<evidence type="ECO:0000256" key="4">
    <source>
        <dbReference type="ARBA" id="ARBA00023163"/>
    </source>
</evidence>
<dbReference type="GO" id="GO:0003700">
    <property type="term" value="F:DNA-binding transcription factor activity"/>
    <property type="evidence" value="ECO:0007669"/>
    <property type="project" value="InterPro"/>
</dbReference>
<dbReference type="Pfam" id="PF00126">
    <property type="entry name" value="HTH_1"/>
    <property type="match status" value="1"/>
</dbReference>
<dbReference type="SUPFAM" id="SSF46785">
    <property type="entry name" value="Winged helix' DNA-binding domain"/>
    <property type="match status" value="1"/>
</dbReference>
<keyword evidence="7" id="KW-1185">Reference proteome</keyword>